<evidence type="ECO:0000313" key="8">
    <source>
        <dbReference type="EMBL" id="KAL3768256.1"/>
    </source>
</evidence>
<feature type="transmembrane region" description="Helical" evidence="6">
    <location>
        <begin position="929"/>
        <end position="947"/>
    </location>
</feature>
<feature type="transmembrane region" description="Helical" evidence="6">
    <location>
        <begin position="827"/>
        <end position="847"/>
    </location>
</feature>
<dbReference type="InterPro" id="IPR011701">
    <property type="entry name" value="MFS"/>
</dbReference>
<sequence>MKFGERFLSSQYAPWSEHYVDYSRLKRLLRELFDLDDEASSSASVVTRRRRPSPHRRTRSHGWIAPEEEEGEGEGGEGGWGRRRVVVVDSTPPSRDDGDAPRPHPPSSSSSSSSLGRLTTTGSFESELKFELRKSLYFLLSRTGELISDLSNLAVRRRSTSDDVRAIMTEAWREASSADADDEHRPPPPMMTGIDDAIGGGGGGGGGGIGGVADPRREIRDRLLGVVENLRTDYLVVIGGKLLLLLEFVEYNVEAIIKIVKKHDKLLAEWEGSHLDRDGGCRYSRLRREYLPRFAVFSSDPNVRCLFGAAADAGNDRNDSGRADGGMGNVGGGGGGVAAAAAGRGSESGGGFGGWDVVQWELGVALRELFELEGTLRGGASTMTRTTTTTRFGGVDAMDAPSIARPGPQQSHRRSFSAMGLLRRGLSSVGLFDDATKEAEVRPLVRTHVKSASHLSGFFANGGLGRPIESIMNRSSTFVGLGGLELSLSASTGRSECTARRFFEPMMYRIRSQRRRMGQTHNRYESMIYAHEMLGITGTRHVDDGSGSADVMLESIRRQSIGSEADGKMMMIMEETYSTYPTVSSFSKLLNLASAGLFMCNFNIIAPTSGLYANLSLNMVLMGRFLIGFGSTRVINRRYIADYYSIEDRTSGMADFVFSSALGMTAGPAIAASLSIVAPSNQSPTNSYWTIETAPGYVMFVLWSAYLCCNLMFFEEPDRNNHSEKNSSVSSSKAITMPSESIPLLNVASASSSRVQVEKGGPSYAASIPCETSPLLILASVFRVSMSSVNIPVLVTMILLTLLKSVLETLSSSAPTISRHYFGWGVNSSGIYLAAQASFVLPTTFFISQISRKQDDRELILGTLLVMFVGILGFLEYGEGVERVDHTGGYSESRFIFFGIVIFSACNALEVPTMGLLSKTIPKSLANGVLNAGLLATEAGTIGRVLGDIWFSRATFMGLDQMLDRTFAPMCAMVGLAIVVALFSYPYLQPNFQADSEDEDDDDD</sequence>
<keyword evidence="4 6" id="KW-0472">Membrane</keyword>
<dbReference type="GO" id="GO:0016020">
    <property type="term" value="C:membrane"/>
    <property type="evidence" value="ECO:0007669"/>
    <property type="project" value="UniProtKB-SubCell"/>
</dbReference>
<feature type="compositionally biased region" description="Basic residues" evidence="5">
    <location>
        <begin position="47"/>
        <end position="60"/>
    </location>
</feature>
<proteinExistence type="predicted"/>
<comment type="caution">
    <text evidence="8">The sequence shown here is derived from an EMBL/GenBank/DDBJ whole genome shotgun (WGS) entry which is preliminary data.</text>
</comment>
<dbReference type="PANTHER" id="PTHR23510">
    <property type="entry name" value="INNER MEMBRANE TRANSPORT PROTEIN YAJR"/>
    <property type="match status" value="1"/>
</dbReference>
<dbReference type="Pfam" id="PF07690">
    <property type="entry name" value="MFS_1"/>
    <property type="match status" value="1"/>
</dbReference>
<evidence type="ECO:0000256" key="5">
    <source>
        <dbReference type="SAM" id="MobiDB-lite"/>
    </source>
</evidence>
<keyword evidence="3 6" id="KW-1133">Transmembrane helix</keyword>
<organism evidence="8 9">
    <name type="scientific">Stephanodiscus triporus</name>
    <dbReference type="NCBI Taxonomy" id="2934178"/>
    <lineage>
        <taxon>Eukaryota</taxon>
        <taxon>Sar</taxon>
        <taxon>Stramenopiles</taxon>
        <taxon>Ochrophyta</taxon>
        <taxon>Bacillariophyta</taxon>
        <taxon>Coscinodiscophyceae</taxon>
        <taxon>Thalassiosirophycidae</taxon>
        <taxon>Stephanodiscales</taxon>
        <taxon>Stephanodiscaceae</taxon>
        <taxon>Stephanodiscus</taxon>
    </lineage>
</organism>
<feature type="domain" description="SPX" evidence="7">
    <location>
        <begin position="1"/>
        <end position="277"/>
    </location>
</feature>
<dbReference type="EMBL" id="JALLAZ020001683">
    <property type="protein sequence ID" value="KAL3768256.1"/>
    <property type="molecule type" value="Genomic_DNA"/>
</dbReference>
<reference evidence="8 9" key="1">
    <citation type="submission" date="2024-10" db="EMBL/GenBank/DDBJ databases">
        <title>Updated reference genomes for cyclostephanoid diatoms.</title>
        <authorList>
            <person name="Roberts W.R."/>
            <person name="Alverson A.J."/>
        </authorList>
    </citation>
    <scope>NUCLEOTIDE SEQUENCE [LARGE SCALE GENOMIC DNA]</scope>
    <source>
        <strain evidence="8 9">AJA276-08</strain>
    </source>
</reference>
<name>A0ABD3MWF6_9STRA</name>
<dbReference type="PANTHER" id="PTHR23510:SF64">
    <property type="entry name" value="INNER MEMBRANE TRANSPORT PROTEIN YAJR"/>
    <property type="match status" value="1"/>
</dbReference>
<feature type="transmembrane region" description="Helical" evidence="6">
    <location>
        <begin position="859"/>
        <end position="875"/>
    </location>
</feature>
<dbReference type="Gene3D" id="1.20.1250.20">
    <property type="entry name" value="MFS general substrate transporter like domains"/>
    <property type="match status" value="1"/>
</dbReference>
<feature type="transmembrane region" description="Helical" evidence="6">
    <location>
        <begin position="612"/>
        <end position="635"/>
    </location>
</feature>
<dbReference type="PROSITE" id="PS51382">
    <property type="entry name" value="SPX"/>
    <property type="match status" value="1"/>
</dbReference>
<feature type="transmembrane region" description="Helical" evidence="6">
    <location>
        <begin position="895"/>
        <end position="917"/>
    </location>
</feature>
<feature type="region of interest" description="Disordered" evidence="5">
    <location>
        <begin position="38"/>
        <end position="119"/>
    </location>
</feature>
<accession>A0ABD3MWF6</accession>
<evidence type="ECO:0000313" key="9">
    <source>
        <dbReference type="Proteomes" id="UP001530315"/>
    </source>
</evidence>
<dbReference type="Proteomes" id="UP001530315">
    <property type="component" value="Unassembled WGS sequence"/>
</dbReference>
<evidence type="ECO:0000256" key="3">
    <source>
        <dbReference type="ARBA" id="ARBA00022989"/>
    </source>
</evidence>
<keyword evidence="9" id="KW-1185">Reference proteome</keyword>
<dbReference type="AlphaFoldDB" id="A0ABD3MWF6"/>
<dbReference type="InterPro" id="IPR004331">
    <property type="entry name" value="SPX_dom"/>
</dbReference>
<protein>
    <recommendedName>
        <fullName evidence="7">SPX domain-containing protein</fullName>
    </recommendedName>
</protein>
<comment type="subcellular location">
    <subcellularLocation>
        <location evidence="1">Membrane</location>
        <topology evidence="1">Multi-pass membrane protein</topology>
    </subcellularLocation>
</comment>
<dbReference type="InterPro" id="IPR036259">
    <property type="entry name" value="MFS_trans_sf"/>
</dbReference>
<feature type="transmembrane region" description="Helical" evidence="6">
    <location>
        <begin position="697"/>
        <end position="714"/>
    </location>
</feature>
<evidence type="ECO:0000256" key="4">
    <source>
        <dbReference type="ARBA" id="ARBA00023136"/>
    </source>
</evidence>
<dbReference type="SUPFAM" id="SSF103473">
    <property type="entry name" value="MFS general substrate transporter"/>
    <property type="match status" value="1"/>
</dbReference>
<feature type="transmembrane region" description="Helical" evidence="6">
    <location>
        <begin position="967"/>
        <end position="988"/>
    </location>
</feature>
<evidence type="ECO:0000256" key="1">
    <source>
        <dbReference type="ARBA" id="ARBA00004141"/>
    </source>
</evidence>
<feature type="transmembrane region" description="Helical" evidence="6">
    <location>
        <begin position="789"/>
        <end position="807"/>
    </location>
</feature>
<feature type="compositionally biased region" description="Acidic residues" evidence="5">
    <location>
        <begin position="66"/>
        <end position="75"/>
    </location>
</feature>
<dbReference type="InterPro" id="IPR051068">
    <property type="entry name" value="MFS_Domain-Containing_Protein"/>
</dbReference>
<feature type="transmembrane region" description="Helical" evidence="6">
    <location>
        <begin position="656"/>
        <end position="677"/>
    </location>
</feature>
<gene>
    <name evidence="8" type="ORF">ACHAW5_000009</name>
</gene>
<keyword evidence="2 6" id="KW-0812">Transmembrane</keyword>
<evidence type="ECO:0000256" key="2">
    <source>
        <dbReference type="ARBA" id="ARBA00022692"/>
    </source>
</evidence>
<evidence type="ECO:0000256" key="6">
    <source>
        <dbReference type="SAM" id="Phobius"/>
    </source>
</evidence>
<feature type="region of interest" description="Disordered" evidence="5">
    <location>
        <begin position="392"/>
        <end position="413"/>
    </location>
</feature>
<evidence type="ECO:0000259" key="7">
    <source>
        <dbReference type="PROSITE" id="PS51382"/>
    </source>
</evidence>